<reference evidence="2 3" key="8">
    <citation type="journal article" date="1994" name="Intervirology">
        <title>Identification of the primary structure and the coding capacity of the genome of insect iridescent virus type 6 between the genome coordinates 0.310 and 0.347 (7990 bp).</title>
        <authorList>
            <person name="Sonntag K.C."/>
            <person name="Schnitzler P."/>
            <person name="Janssen W."/>
            <person name="Darai G."/>
        </authorList>
    </citation>
    <scope>NUCLEOTIDE SEQUENCE [LARGE SCALE GENOMIC DNA]</scope>
</reference>
<reference evidence="2 3" key="4">
    <citation type="journal article" date="1988" name="Virology">
        <title>Identification and characterization of the repetitive DNA element in the genome of insect iridescent virus type 6.</title>
        <authorList>
            <person name="Fischer M."/>
            <person name="Schnitzler P."/>
            <person name="Delius H."/>
            <person name="Darai G."/>
        </authorList>
    </citation>
    <scope>NUCLEOTIDE SEQUENCE [LARGE SCALE GENOMIC DNA]</scope>
</reference>
<evidence type="ECO:0000256" key="1">
    <source>
        <dbReference type="SAM" id="Phobius"/>
    </source>
</evidence>
<organismHost>
    <name type="scientific">Gryllus bimaculatus</name>
    <name type="common">Two-spotted cricket</name>
    <dbReference type="NCBI Taxonomy" id="6999"/>
</organismHost>
<dbReference type="RefSeq" id="NP_149654.1">
    <property type="nucleotide sequence ID" value="NC_003038.1"/>
</dbReference>
<reference evidence="2 3" key="9">
    <citation type="journal article" date="1994" name="J. Gen. Virol.">
        <title>Insect iridescent virus type 6 encodes a polypeptide related to the largest subunit of eukaryotic RNA polymerase II.</title>
        <authorList>
            <person name="Schnitzler P."/>
            <person name="Sonntag K.C."/>
            <person name="Muller M."/>
            <person name="Janssen W."/>
            <person name="Bugert J.J."/>
            <person name="Koonin E.V."/>
            <person name="Darai G."/>
        </authorList>
    </citation>
    <scope>NUCLEOTIDE SEQUENCE [LARGE SCALE GENOMIC DNA]</scope>
</reference>
<sequence>MPFSSLFSKLNSSNVSFSLSLVQMNVFISPFACCTNNFINFFLSMLTFLLE</sequence>
<keyword evidence="1" id="KW-0812">Transmembrane</keyword>
<reference evidence="2 3" key="7">
    <citation type="journal article" date="1993" name="J. Gen. Virol.">
        <title>Identification of the gene encoding the major capsid protein of insect iridescent virus type 6 by polymerase chain reaction.</title>
        <authorList>
            <person name="Stohwasser R."/>
            <person name="Raab K."/>
            <person name="Schnitzler P."/>
            <person name="Janssen W."/>
            <person name="Darai G."/>
        </authorList>
    </citation>
    <scope>NUCLEOTIDE SEQUENCE [LARGE SCALE GENOMIC DNA]</scope>
</reference>
<reference evidence="2 3" key="15">
    <citation type="journal article" date="2001" name="Virology">
        <title>Analysis of the first complete DNA sequence of an invertebrate iridovirus: coding strategy of the genome of Chilo iridescent virus.</title>
        <authorList>
            <person name="Jakob N.J."/>
            <person name="Muller K."/>
            <person name="Bahr U."/>
            <person name="Darai G."/>
        </authorList>
    </citation>
    <scope>NUCLEOTIDE SEQUENCE [LARGE SCALE GENOMIC DNA]</scope>
</reference>
<reference evidence="2 3" key="13">
    <citation type="journal article" date="1998" name="Virus Genes">
        <title>Identification of a thymidylate synthase gene within the genome of Chilo iridescent virus.</title>
        <authorList>
            <person name="Muller K."/>
            <person name="Tidona C.A."/>
            <person name="Bahr U."/>
            <person name="Darai G."/>
        </authorList>
    </citation>
    <scope>NUCLEOTIDE SEQUENCE [LARGE SCALE GENOMIC DNA]</scope>
</reference>
<reference evidence="2 3" key="2">
    <citation type="journal article" date="1986" name="Med. Microbiol. Immunol.">
        <title>Insect iridescent virus type 6 induced toxic degenerative hepatitis in mice.</title>
        <authorList>
            <person name="Lorbacher de Ruiz H."/>
            <person name="Gelderblom H."/>
            <person name="Hofmann W."/>
            <person name="Darai G."/>
        </authorList>
    </citation>
    <scope>NUCLEOTIDE SEQUENCE [LARGE SCALE GENOMIC DNA]</scope>
</reference>
<proteinExistence type="predicted"/>
<reference evidence="2 3" key="14">
    <citation type="journal article" date="1999" name="Virus Genes">
        <title>Identification of a gene cluster within the genome of Chilo iridescent virus encoding enzymes involved in viral DNA replication and processing.</title>
        <authorList>
            <person name="Muller K."/>
            <person name="Tidona C.A."/>
            <person name="Darai G."/>
        </authorList>
    </citation>
    <scope>NUCLEOTIDE SEQUENCE [LARGE SCALE GENOMIC DNA]</scope>
</reference>
<organismHost>
    <name type="scientific">Gryllus campestris</name>
    <dbReference type="NCBI Taxonomy" id="58607"/>
</organismHost>
<dbReference type="EMBL" id="AF303741">
    <property type="protein sequence ID" value="AAK82057.1"/>
    <property type="molecule type" value="Genomic_DNA"/>
</dbReference>
<organismHost>
    <name type="scientific">Spodoptera frugiperda</name>
    <name type="common">Fall armyworm</name>
    <dbReference type="NCBI Taxonomy" id="7108"/>
</organismHost>
<reference evidence="2 3" key="10">
    <citation type="journal article" date="1994" name="Nucleic Acids Res.">
        <title>Identification of genes encoding zinc finger proteins, non-histone chromosomal HMG protein homologue, and a putative GTP phosphohydrolase in the genome of Chilo iridescent virus.</title>
        <authorList>
            <person name="Schnitzler P."/>
            <person name="Hug M."/>
            <person name="Handermann M."/>
            <person name="Janssen W."/>
            <person name="Koonin E.V."/>
            <person name="Delius H."/>
            <person name="Darai C."/>
        </authorList>
    </citation>
    <scope>NUCLEOTIDE SEQUENCE [LARGE SCALE GENOMIC DNA]</scope>
</reference>
<reference evidence="2 3" key="11">
    <citation type="journal article" date="1994" name="Virus Genes">
        <title>Chilo iridescent virus encodes a putative helicase belonging to a distinct family within the "DEAD/H" superfamily: implications for the evolution of large DNA viruses.</title>
        <authorList>
            <person name="Sonntag K.C."/>
            <person name="Schnitzler P."/>
            <person name="Koonin E.V."/>
            <person name="Darai G."/>
        </authorList>
    </citation>
    <scope>NUCLEOTIDE SEQUENCE [LARGE SCALE GENOMIC DNA]</scope>
</reference>
<keyword evidence="1" id="KW-0472">Membrane</keyword>
<reference evidence="2 3" key="6">
    <citation type="journal article" date="1992" name="Virus Genes">
        <title>Characterization of the third origin of DNA replication of the genome of insect iridescent virus type 6.</title>
        <authorList>
            <person name="Sonntag K.C."/>
            <person name="Darai G."/>
        </authorList>
    </citation>
    <scope>NUCLEOTIDE SEQUENCE [LARGE SCALE GENOMIC DNA]</scope>
</reference>
<dbReference type="Proteomes" id="UP000001359">
    <property type="component" value="Segment"/>
</dbReference>
<keyword evidence="1" id="KW-1133">Transmembrane helix</keyword>
<dbReference type="GeneID" id="1733070"/>
<reference evidence="2 3" key="12">
    <citation type="journal article" date="1997" name="Virus Genes">
        <title>The DNA sequence of Chilo iridescent virus between the genome coordinates 0.101 and 0.391; similarities in coding strategy between insect and vertebrate iridoviruses.</title>
        <authorList>
            <person name="Bahr U."/>
            <person name="Tidona C.A."/>
            <person name="Darai G."/>
        </authorList>
    </citation>
    <scope>NUCLEOTIDE SEQUENCE [LARGE SCALE GENOMIC DNA]</scope>
</reference>
<evidence type="ECO:0000313" key="2">
    <source>
        <dbReference type="EMBL" id="AAK82057.1"/>
    </source>
</evidence>
<reference evidence="2 3" key="1">
    <citation type="journal article" date="1984" name="J. Virol.">
        <title>DNA analysis of insect iridescent virus 6: evidence for circular permutation and terminal redundancy.</title>
        <authorList>
            <person name="Delius H."/>
            <person name="Darai G."/>
            <person name="Fluegel R.M."/>
        </authorList>
    </citation>
    <scope>NUCLEOTIDE SEQUENCE [LARGE SCALE GENOMIC DNA]</scope>
</reference>
<protein>
    <submittedName>
        <fullName evidence="2">191L</fullName>
    </submittedName>
</protein>
<dbReference type="KEGG" id="vg:1733070"/>
<reference evidence="2 3" key="3">
    <citation type="journal article" date="1987" name="Virology">
        <title>Molecular cloning and physical mapping of the genome of insect iridescent virus type 6: further evidence for circular permutation of the viral genome.</title>
        <authorList>
            <person name="Schnitzler P."/>
            <person name="Soltau J.B."/>
            <person name="Fischer M."/>
            <person name="Reisner H."/>
            <person name="Scholz J."/>
            <person name="Delius H."/>
            <person name="Darai G."/>
        </authorList>
    </citation>
    <scope>NUCLEOTIDE SEQUENCE [LARGE SCALE GENOMIC DNA]</scope>
</reference>
<keyword evidence="3" id="KW-1185">Reference proteome</keyword>
<organism evidence="2 3">
    <name type="scientific">Invertebrate iridescent virus 6</name>
    <name type="common">IIV-6</name>
    <name type="synonym">Chilo iridescent virus</name>
    <dbReference type="NCBI Taxonomy" id="176652"/>
    <lineage>
        <taxon>Viruses</taxon>
        <taxon>Varidnaviria</taxon>
        <taxon>Bamfordvirae</taxon>
        <taxon>Nucleocytoviricota</taxon>
        <taxon>Megaviricetes</taxon>
        <taxon>Pimascovirales</taxon>
        <taxon>Pimascovirales incertae sedis</taxon>
        <taxon>Iridoviridae</taxon>
        <taxon>Betairidovirinae</taxon>
        <taxon>Iridovirus</taxon>
        <taxon>Iridovirus chilo1</taxon>
    </lineage>
</organism>
<name>Q91FX5_IIV6</name>
<organismHost>
    <name type="scientific">Acheta domesticus</name>
    <name type="common">House cricket</name>
    <dbReference type="NCBI Taxonomy" id="6997"/>
</organismHost>
<organismHost>
    <name type="scientific">Chilo suppressalis</name>
    <name type="common">Asiatic rice borer moth</name>
    <dbReference type="NCBI Taxonomy" id="168631"/>
</organismHost>
<evidence type="ECO:0000313" key="3">
    <source>
        <dbReference type="Proteomes" id="UP000001359"/>
    </source>
</evidence>
<accession>Q91FX5</accession>
<reference evidence="2 3" key="5">
    <citation type="journal article" date="1992" name="Virus Genes">
        <title>Identification and mapping of origins of DNA replication within the DNA sequences of the genome of insect iridescent virus type 6.</title>
        <authorList>
            <person name="Handermann M."/>
            <person name="Schnitzler P."/>
            <person name="Rosen-Wolff A."/>
            <person name="Raab K."/>
            <person name="Sonntag K.C."/>
            <person name="Darai G."/>
        </authorList>
    </citation>
    <scope>NUCLEOTIDE SEQUENCE [LARGE SCALE GENOMIC DNA]</scope>
</reference>
<feature type="transmembrane region" description="Helical" evidence="1">
    <location>
        <begin position="27"/>
        <end position="50"/>
    </location>
</feature>